<accession>A0A158CET2</accession>
<dbReference type="SFLD" id="SFLDS00028">
    <property type="entry name" value="Proline_Racemase"/>
    <property type="match status" value="1"/>
</dbReference>
<dbReference type="STRING" id="1777140.AWB79_05247"/>
<dbReference type="AlphaFoldDB" id="A0A158CET2"/>
<dbReference type="FunFam" id="3.10.310.10:FF:000005">
    <property type="entry name" value="Proline racemase"/>
    <property type="match status" value="1"/>
</dbReference>
<keyword evidence="3" id="KW-1185">Reference proteome</keyword>
<sequence length="338" mass="36761">MSRHSFRTIEGHTEGMPVRMVIDGAPPLAGATMEARRREFVEHHDWIRRALMLEPRGHAHMSGTLLYPPLSEDADMSLIFIETSGCLPMCGHASIGSVSFAIEAGLVRPKTPGTVIVDVPAGRLTARYEMDGAGVSSVRFTNVPSFLLHRDIEIVHPHFGKLVVDIAYGGNFYPIVEVQPNFPGCEHFAPEDLLTWGREMQAAVNRAIDVVHPDNPTIRGVNHTMWTGAPLSNDADARAVVIAGDSLIDRSPCGTGTSARVAQRHARGLLAHGQAFRHQSLIGSTFIGRVEATAKLRNGLDAVLPSVEGRACLTGRAEHYVDDAQPYAHGFSLREFAK</sequence>
<name>A0A158CET2_9BURK</name>
<dbReference type="Proteomes" id="UP000054851">
    <property type="component" value="Unassembled WGS sequence"/>
</dbReference>
<dbReference type="OrthoDB" id="181267at2"/>
<dbReference type="SUPFAM" id="SSF54506">
    <property type="entry name" value="Diaminopimelate epimerase-like"/>
    <property type="match status" value="1"/>
</dbReference>
<dbReference type="RefSeq" id="WP_061170320.1">
    <property type="nucleotide sequence ID" value="NZ_FCOA02000021.1"/>
</dbReference>
<dbReference type="NCBIfam" id="NF010578">
    <property type="entry name" value="PRK13971.1"/>
    <property type="match status" value="1"/>
</dbReference>
<proteinExistence type="inferred from homology"/>
<dbReference type="PANTHER" id="PTHR33442:SF1">
    <property type="entry name" value="TRANS-3-HYDROXY-L-PROLINE DEHYDRATASE"/>
    <property type="match status" value="1"/>
</dbReference>
<dbReference type="Pfam" id="PF05544">
    <property type="entry name" value="Pro_racemase"/>
    <property type="match status" value="1"/>
</dbReference>
<gene>
    <name evidence="2" type="ORF">AWB79_05247</name>
</gene>
<comment type="caution">
    <text evidence="2">The sequence shown here is derived from an EMBL/GenBank/DDBJ whole genome shotgun (WGS) entry which is preliminary data.</text>
</comment>
<reference evidence="2" key="1">
    <citation type="submission" date="2016-01" db="EMBL/GenBank/DDBJ databases">
        <authorList>
            <person name="Peeters C."/>
        </authorList>
    </citation>
    <scope>NUCLEOTIDE SEQUENCE</scope>
    <source>
        <strain evidence="2">LMG 29322</strain>
    </source>
</reference>
<dbReference type="PIRSF" id="PIRSF029792">
    <property type="entry name" value="Pro_racemase"/>
    <property type="match status" value="1"/>
</dbReference>
<dbReference type="EMBL" id="FCOA02000021">
    <property type="protein sequence ID" value="SAK80771.1"/>
    <property type="molecule type" value="Genomic_DNA"/>
</dbReference>
<organism evidence="2 3">
    <name type="scientific">Caballeronia hypogeia</name>
    <dbReference type="NCBI Taxonomy" id="1777140"/>
    <lineage>
        <taxon>Bacteria</taxon>
        <taxon>Pseudomonadati</taxon>
        <taxon>Pseudomonadota</taxon>
        <taxon>Betaproteobacteria</taxon>
        <taxon>Burkholderiales</taxon>
        <taxon>Burkholderiaceae</taxon>
        <taxon>Caballeronia</taxon>
    </lineage>
</organism>
<evidence type="ECO:0000313" key="3">
    <source>
        <dbReference type="Proteomes" id="UP000054851"/>
    </source>
</evidence>
<dbReference type="InterPro" id="IPR008794">
    <property type="entry name" value="Pro_racemase_fam"/>
</dbReference>
<dbReference type="Gene3D" id="3.10.310.10">
    <property type="entry name" value="Diaminopimelate Epimerase, Chain A, domain 1"/>
    <property type="match status" value="2"/>
</dbReference>
<comment type="similarity">
    <text evidence="1">Belongs to the proline racemase family.</text>
</comment>
<protein>
    <submittedName>
        <fullName evidence="2">Hydroxyproline-2-epimerase</fullName>
    </submittedName>
</protein>
<dbReference type="PANTHER" id="PTHR33442">
    <property type="entry name" value="TRANS-3-HYDROXY-L-PROLINE DEHYDRATASE"/>
    <property type="match status" value="1"/>
</dbReference>
<evidence type="ECO:0000256" key="1">
    <source>
        <dbReference type="ARBA" id="ARBA00007529"/>
    </source>
</evidence>
<evidence type="ECO:0000313" key="2">
    <source>
        <dbReference type="EMBL" id="SAK80771.1"/>
    </source>
</evidence>